<dbReference type="InterPro" id="IPR001444">
    <property type="entry name" value="Flag_bb_rod_N"/>
</dbReference>
<dbReference type="GO" id="GO:0030694">
    <property type="term" value="C:bacterial-type flagellum basal body, rod"/>
    <property type="evidence" value="ECO:0007669"/>
    <property type="project" value="UniProtKB-UniRule"/>
</dbReference>
<dbReference type="PANTHER" id="PTHR30435:SF29">
    <property type="entry name" value="FLAGELLAR BASAL-BODY ROD PROTEIN FLGC"/>
    <property type="match status" value="1"/>
</dbReference>
<evidence type="ECO:0000256" key="5">
    <source>
        <dbReference type="ARBA" id="ARBA00025933"/>
    </source>
</evidence>
<protein>
    <recommendedName>
        <fullName evidence="3 6">Flagellar basal-body rod protein FlgC</fullName>
    </recommendedName>
</protein>
<keyword evidence="12" id="KW-1185">Reference proteome</keyword>
<name>A0A327XAL9_9GAMM</name>
<dbReference type="EMBL" id="QLMD01000002">
    <property type="protein sequence ID" value="RAK00717.1"/>
    <property type="molecule type" value="Genomic_DNA"/>
</dbReference>
<accession>A0A327XAL9</accession>
<reference evidence="10 12" key="1">
    <citation type="journal article" date="2018" name="Front. Microbiol.">
        <title>Genome-Based Analysis Reveals the Taxonomy and Diversity of the Family Idiomarinaceae.</title>
        <authorList>
            <person name="Liu Y."/>
            <person name="Lai Q."/>
            <person name="Shao Z."/>
        </authorList>
    </citation>
    <scope>NUCLEOTIDE SEQUENCE [LARGE SCALE GENOMIC DNA]</scope>
    <source>
        <strain evidence="10 12">CF12-14</strain>
    </source>
</reference>
<dbReference type="EMBL" id="PIPK01000003">
    <property type="protein sequence ID" value="RUO27284.1"/>
    <property type="molecule type" value="Genomic_DNA"/>
</dbReference>
<reference evidence="9 11" key="2">
    <citation type="submission" date="2018-06" db="EMBL/GenBank/DDBJ databases">
        <title>Genomic Encyclopedia of Type Strains, Phase III (KMG-III): the genomes of soil and plant-associated and newly described type strains.</title>
        <authorList>
            <person name="Whitman W."/>
        </authorList>
    </citation>
    <scope>NUCLEOTIDE SEQUENCE [LARGE SCALE GENOMIC DNA]</scope>
    <source>
        <strain evidence="9 11">CGMCC 1.15366</strain>
    </source>
</reference>
<evidence type="ECO:0000256" key="2">
    <source>
        <dbReference type="ARBA" id="ARBA00009677"/>
    </source>
</evidence>
<evidence type="ECO:0000313" key="11">
    <source>
        <dbReference type="Proteomes" id="UP000249203"/>
    </source>
</evidence>
<comment type="subcellular location">
    <subcellularLocation>
        <location evidence="1 6">Bacterial flagellum basal body</location>
    </subcellularLocation>
</comment>
<keyword evidence="9" id="KW-0282">Flagellum</keyword>
<dbReference type="InterPro" id="IPR019776">
    <property type="entry name" value="Flagellar_basal_body_rod_CS"/>
</dbReference>
<keyword evidence="4 6" id="KW-0975">Bacterial flagellum</keyword>
<dbReference type="OrthoDB" id="9794148at2"/>
<evidence type="ECO:0000313" key="9">
    <source>
        <dbReference type="EMBL" id="RAK00717.1"/>
    </source>
</evidence>
<evidence type="ECO:0000313" key="10">
    <source>
        <dbReference type="EMBL" id="RUO27284.1"/>
    </source>
</evidence>
<evidence type="ECO:0000259" key="7">
    <source>
        <dbReference type="Pfam" id="PF00460"/>
    </source>
</evidence>
<dbReference type="RefSeq" id="WP_111568504.1">
    <property type="nucleotide sequence ID" value="NZ_PIPK01000003.1"/>
</dbReference>
<dbReference type="InterPro" id="IPR006299">
    <property type="entry name" value="FlgC"/>
</dbReference>
<keyword evidence="9" id="KW-0969">Cilium</keyword>
<comment type="subunit">
    <text evidence="5 6">The basal body constitutes a major portion of the flagellar organelle and consists of four rings (L,P,S, and M) mounted on a central rod. The rod consists of about 26 subunits of FlgG in the distal portion, and FlgB, FlgC and FlgF are thought to build up the proximal portion of the rod with about 6 subunits each.</text>
</comment>
<gene>
    <name evidence="10" type="primary">flgC</name>
    <name evidence="9" type="ORF">B0I24_102142</name>
    <name evidence="10" type="ORF">CWE07_04870</name>
</gene>
<comment type="similarity">
    <text evidence="2">Belongs to the flagella basal body rod proteins family.</text>
</comment>
<dbReference type="InterPro" id="IPR010930">
    <property type="entry name" value="Flg_bb/hook_C_dom"/>
</dbReference>
<dbReference type="PROSITE" id="PS00588">
    <property type="entry name" value="FLAGELLA_BB_ROD"/>
    <property type="match status" value="1"/>
</dbReference>
<evidence type="ECO:0000256" key="6">
    <source>
        <dbReference type="RuleBase" id="RU362062"/>
    </source>
</evidence>
<evidence type="ECO:0000259" key="8">
    <source>
        <dbReference type="Pfam" id="PF06429"/>
    </source>
</evidence>
<comment type="caution">
    <text evidence="9">The sequence shown here is derived from an EMBL/GenBank/DDBJ whole genome shotgun (WGS) entry which is preliminary data.</text>
</comment>
<dbReference type="NCBIfam" id="TIGR01395">
    <property type="entry name" value="FlgC"/>
    <property type="match status" value="1"/>
</dbReference>
<evidence type="ECO:0000256" key="1">
    <source>
        <dbReference type="ARBA" id="ARBA00004117"/>
    </source>
</evidence>
<dbReference type="AlphaFoldDB" id="A0A327XAL9"/>
<dbReference type="Pfam" id="PF00460">
    <property type="entry name" value="Flg_bb_rod"/>
    <property type="match status" value="1"/>
</dbReference>
<evidence type="ECO:0000256" key="3">
    <source>
        <dbReference type="ARBA" id="ARBA00017941"/>
    </source>
</evidence>
<evidence type="ECO:0000313" key="12">
    <source>
        <dbReference type="Proteomes" id="UP000287865"/>
    </source>
</evidence>
<keyword evidence="9" id="KW-0966">Cell projection</keyword>
<feature type="domain" description="Flagellar basal body rod protein N-terminal" evidence="7">
    <location>
        <begin position="8"/>
        <end position="34"/>
    </location>
</feature>
<dbReference type="GO" id="GO:0071978">
    <property type="term" value="P:bacterial-type flagellum-dependent swarming motility"/>
    <property type="evidence" value="ECO:0007669"/>
    <property type="project" value="TreeGrafter"/>
</dbReference>
<proteinExistence type="inferred from homology"/>
<sequence length="152" mass="16617">MSLYNVFDVSGSAMSAQNLRLNVTASNLANANTVSSSAGETYRARHPVFATQLQEAMDGRPSRPGRESMMRQDGNVGVRVVGVVEDQKPLVVEYAPNHPMADADGYIYKPNVNVMEEMANMMSASRSYQTNVQIADATKQLLSRTLRMGQNA</sequence>
<dbReference type="Pfam" id="PF06429">
    <property type="entry name" value="Flg_bbr_C"/>
    <property type="match status" value="1"/>
</dbReference>
<dbReference type="Proteomes" id="UP000249203">
    <property type="component" value="Unassembled WGS sequence"/>
</dbReference>
<organism evidence="9 11">
    <name type="scientific">Aliidiomarina maris</name>
    <dbReference type="NCBI Taxonomy" id="531312"/>
    <lineage>
        <taxon>Bacteria</taxon>
        <taxon>Pseudomonadati</taxon>
        <taxon>Pseudomonadota</taxon>
        <taxon>Gammaproteobacteria</taxon>
        <taxon>Alteromonadales</taxon>
        <taxon>Idiomarinaceae</taxon>
        <taxon>Aliidiomarina</taxon>
    </lineage>
</organism>
<evidence type="ECO:0000256" key="4">
    <source>
        <dbReference type="ARBA" id="ARBA00023143"/>
    </source>
</evidence>
<feature type="domain" description="Flagellar basal-body/hook protein C-terminal" evidence="8">
    <location>
        <begin position="104"/>
        <end position="148"/>
    </location>
</feature>
<dbReference type="Proteomes" id="UP000287865">
    <property type="component" value="Unassembled WGS sequence"/>
</dbReference>
<dbReference type="PANTHER" id="PTHR30435">
    <property type="entry name" value="FLAGELLAR PROTEIN"/>
    <property type="match status" value="1"/>
</dbReference>